<proteinExistence type="predicted"/>
<gene>
    <name evidence="6" type="ORF">HRJ34_25780</name>
</gene>
<dbReference type="InterPro" id="IPR005471">
    <property type="entry name" value="Tscrpt_reg_IclR_N"/>
</dbReference>
<dbReference type="Pfam" id="PF09339">
    <property type="entry name" value="HTH_IclR"/>
    <property type="match status" value="1"/>
</dbReference>
<dbReference type="RefSeq" id="WP_208632851.1">
    <property type="nucleotide sequence ID" value="NZ_CP059319.1"/>
</dbReference>
<dbReference type="InterPro" id="IPR014757">
    <property type="entry name" value="Tscrpt_reg_IclR_C"/>
</dbReference>
<keyword evidence="1" id="KW-0805">Transcription regulation</keyword>
<name>A0A975HDT9_9SPHN</name>
<dbReference type="SUPFAM" id="SSF46785">
    <property type="entry name" value="Winged helix' DNA-binding domain"/>
    <property type="match status" value="1"/>
</dbReference>
<keyword evidence="3" id="KW-0804">Transcription</keyword>
<dbReference type="GO" id="GO:0003700">
    <property type="term" value="F:DNA-binding transcription factor activity"/>
    <property type="evidence" value="ECO:0007669"/>
    <property type="project" value="TreeGrafter"/>
</dbReference>
<reference evidence="6" key="2">
    <citation type="submission" date="2021-04" db="EMBL/GenBank/DDBJ databases">
        <title>Isolation and genomic analysis of the ibuprofen-degrading bacterium Sphingomonas strain MPO218.</title>
        <authorList>
            <person name="Aulestia M."/>
            <person name="Flores A."/>
            <person name="Mangas E.L."/>
            <person name="Perez-Pulido A.J."/>
            <person name="Santero E."/>
            <person name="Camacho E.M."/>
        </authorList>
    </citation>
    <scope>NUCLEOTIDE SEQUENCE</scope>
    <source>
        <strain evidence="6">MPO218</strain>
    </source>
</reference>
<evidence type="ECO:0000256" key="2">
    <source>
        <dbReference type="ARBA" id="ARBA00023125"/>
    </source>
</evidence>
<evidence type="ECO:0000259" key="5">
    <source>
        <dbReference type="PROSITE" id="PS51078"/>
    </source>
</evidence>
<dbReference type="InterPro" id="IPR036388">
    <property type="entry name" value="WH-like_DNA-bd_sf"/>
</dbReference>
<dbReference type="PROSITE" id="PS51078">
    <property type="entry name" value="ICLR_ED"/>
    <property type="match status" value="1"/>
</dbReference>
<dbReference type="EMBL" id="CP059319">
    <property type="protein sequence ID" value="QTH21672.1"/>
    <property type="molecule type" value="Genomic_DNA"/>
</dbReference>
<evidence type="ECO:0000256" key="3">
    <source>
        <dbReference type="ARBA" id="ARBA00023163"/>
    </source>
</evidence>
<evidence type="ECO:0000256" key="1">
    <source>
        <dbReference type="ARBA" id="ARBA00023015"/>
    </source>
</evidence>
<dbReference type="PROSITE" id="PS51077">
    <property type="entry name" value="HTH_ICLR"/>
    <property type="match status" value="1"/>
</dbReference>
<feature type="domain" description="IclR-ED" evidence="5">
    <location>
        <begin position="76"/>
        <end position="260"/>
    </location>
</feature>
<evidence type="ECO:0000259" key="4">
    <source>
        <dbReference type="PROSITE" id="PS51077"/>
    </source>
</evidence>
<dbReference type="InterPro" id="IPR029016">
    <property type="entry name" value="GAF-like_dom_sf"/>
</dbReference>
<protein>
    <submittedName>
        <fullName evidence="6">Helix-turn-helix domain-containing protein</fullName>
    </submittedName>
</protein>
<evidence type="ECO:0000313" key="7">
    <source>
        <dbReference type="Proteomes" id="UP000664914"/>
    </source>
</evidence>
<feature type="domain" description="HTH iclR-type" evidence="4">
    <location>
        <begin position="15"/>
        <end position="75"/>
    </location>
</feature>
<dbReference type="Pfam" id="PF01614">
    <property type="entry name" value="IclR_C"/>
    <property type="match status" value="1"/>
</dbReference>
<dbReference type="SMART" id="SM00346">
    <property type="entry name" value="HTH_ICLR"/>
    <property type="match status" value="1"/>
</dbReference>
<dbReference type="AlphaFoldDB" id="A0A975HDT9"/>
<dbReference type="Gene3D" id="3.30.450.40">
    <property type="match status" value="1"/>
</dbReference>
<dbReference type="Proteomes" id="UP000664914">
    <property type="component" value="Chromosome"/>
</dbReference>
<keyword evidence="2" id="KW-0238">DNA-binding</keyword>
<dbReference type="PANTHER" id="PTHR30136">
    <property type="entry name" value="HELIX-TURN-HELIX TRANSCRIPTIONAL REGULATOR, ICLR FAMILY"/>
    <property type="match status" value="1"/>
</dbReference>
<accession>A0A975HDT9</accession>
<dbReference type="Gene3D" id="1.10.10.10">
    <property type="entry name" value="Winged helix-like DNA-binding domain superfamily/Winged helix DNA-binding domain"/>
    <property type="match status" value="1"/>
</dbReference>
<reference evidence="6" key="1">
    <citation type="submission" date="2020-07" db="EMBL/GenBank/DDBJ databases">
        <authorList>
            <person name="Camacho E."/>
        </authorList>
    </citation>
    <scope>NUCLEOTIDE SEQUENCE</scope>
    <source>
        <strain evidence="6">MPO218</strain>
    </source>
</reference>
<dbReference type="PANTHER" id="PTHR30136:SF34">
    <property type="entry name" value="TRANSCRIPTIONAL REGULATOR"/>
    <property type="match status" value="1"/>
</dbReference>
<dbReference type="SUPFAM" id="SSF55781">
    <property type="entry name" value="GAF domain-like"/>
    <property type="match status" value="1"/>
</dbReference>
<dbReference type="GO" id="GO:0003677">
    <property type="term" value="F:DNA binding"/>
    <property type="evidence" value="ECO:0007669"/>
    <property type="project" value="UniProtKB-KW"/>
</dbReference>
<evidence type="ECO:0000313" key="6">
    <source>
        <dbReference type="EMBL" id="QTH21672.1"/>
    </source>
</evidence>
<dbReference type="GO" id="GO:0045892">
    <property type="term" value="P:negative regulation of DNA-templated transcription"/>
    <property type="evidence" value="ECO:0007669"/>
    <property type="project" value="TreeGrafter"/>
</dbReference>
<sequence>MSNEDESSRKDPEYLSTLERGLTVLRVFDERYPEMQLSEVAAASGLNPAVARRCLNTLVQLGYVAKNGRRFLLRPKVLEFGNAFLSSMRMDQVIDPFLQRLRDQTGDSSSMGVQAGHDVLYVAHASTDRRIRIGAHVGVRFPVHATSMGKVLLAFQTNEAIDRYLAEAKMQAFTDQTIVDPQAFWARLKTIRSRGYDSALDELDYGIVSIAVPVFGPDRSVVAAINCSTLTTRIAQDELVETRRPLLEQAAREVEGALQRYPTLLHALKSS</sequence>
<dbReference type="InterPro" id="IPR050707">
    <property type="entry name" value="HTH_MetabolicPath_Reg"/>
</dbReference>
<organism evidence="6 7">
    <name type="scientific">Rhizorhabdus wittichii</name>
    <dbReference type="NCBI Taxonomy" id="160791"/>
    <lineage>
        <taxon>Bacteria</taxon>
        <taxon>Pseudomonadati</taxon>
        <taxon>Pseudomonadota</taxon>
        <taxon>Alphaproteobacteria</taxon>
        <taxon>Sphingomonadales</taxon>
        <taxon>Sphingomonadaceae</taxon>
        <taxon>Rhizorhabdus</taxon>
    </lineage>
</organism>
<dbReference type="InterPro" id="IPR036390">
    <property type="entry name" value="WH_DNA-bd_sf"/>
</dbReference>